<dbReference type="EC" id="3.1.3.80" evidence="3"/>
<keyword evidence="8" id="KW-0472">Membrane</keyword>
<name>A0A3E5BDX8_9BACE</name>
<feature type="signal peptide" evidence="14">
    <location>
        <begin position="1"/>
        <end position="22"/>
    </location>
</feature>
<reference evidence="15 16" key="1">
    <citation type="submission" date="2018-08" db="EMBL/GenBank/DDBJ databases">
        <title>A genome reference for cultivated species of the human gut microbiota.</title>
        <authorList>
            <person name="Zou Y."/>
            <person name="Xue W."/>
            <person name="Luo G."/>
        </authorList>
    </citation>
    <scope>NUCLEOTIDE SEQUENCE [LARGE SCALE GENOMIC DNA]</scope>
    <source>
        <strain evidence="15 16">OM05-15BH</strain>
    </source>
</reference>
<evidence type="ECO:0000256" key="12">
    <source>
        <dbReference type="ARBA" id="ARBA00043691"/>
    </source>
</evidence>
<comment type="subcellular location">
    <subcellularLocation>
        <location evidence="1">Membrane</location>
    </subcellularLocation>
</comment>
<dbReference type="AlphaFoldDB" id="A0A3E5BDX8"/>
<protein>
    <recommendedName>
        <fullName evidence="5">Multiple inositol polyphosphate phosphatase 1</fullName>
        <ecNumber evidence="4">3.1.3.62</ecNumber>
        <ecNumber evidence="3">3.1.3.80</ecNumber>
    </recommendedName>
    <alternativeName>
        <fullName evidence="9">2,3-bisphosphoglycerate 3-phosphatase</fullName>
    </alternativeName>
</protein>
<evidence type="ECO:0000313" key="16">
    <source>
        <dbReference type="Proteomes" id="UP000260983"/>
    </source>
</evidence>
<dbReference type="Proteomes" id="UP000260983">
    <property type="component" value="Unassembled WGS sequence"/>
</dbReference>
<organism evidence="15 16">
    <name type="scientific">Bacteroides oleiciplenus</name>
    <dbReference type="NCBI Taxonomy" id="626931"/>
    <lineage>
        <taxon>Bacteria</taxon>
        <taxon>Pseudomonadati</taxon>
        <taxon>Bacteroidota</taxon>
        <taxon>Bacteroidia</taxon>
        <taxon>Bacteroidales</taxon>
        <taxon>Bacteroidaceae</taxon>
        <taxon>Bacteroides</taxon>
    </lineage>
</organism>
<dbReference type="GO" id="GO:0016020">
    <property type="term" value="C:membrane"/>
    <property type="evidence" value="ECO:0007669"/>
    <property type="project" value="UniProtKB-SubCell"/>
</dbReference>
<dbReference type="SUPFAM" id="SSF53254">
    <property type="entry name" value="Phosphoglycerate mutase-like"/>
    <property type="match status" value="1"/>
</dbReference>
<comment type="caution">
    <text evidence="15">The sequence shown here is derived from an EMBL/GenBank/DDBJ whole genome shotgun (WGS) entry which is preliminary data.</text>
</comment>
<comment type="catalytic activity">
    <reaction evidence="12">
        <text>1D-myo-inositol hexakisphosphate + H2O = 1D-myo-inositol 1,2,4,5,6-pentakisphosphate + phosphate</text>
        <dbReference type="Rhea" id="RHEA:16989"/>
        <dbReference type="ChEBI" id="CHEBI:15377"/>
        <dbReference type="ChEBI" id="CHEBI:43474"/>
        <dbReference type="ChEBI" id="CHEBI:57798"/>
        <dbReference type="ChEBI" id="CHEBI:58130"/>
        <dbReference type="EC" id="3.1.3.62"/>
    </reaction>
    <physiologicalReaction direction="left-to-right" evidence="12">
        <dbReference type="Rhea" id="RHEA:16990"/>
    </physiologicalReaction>
</comment>
<evidence type="ECO:0000313" key="15">
    <source>
        <dbReference type="EMBL" id="RGN35821.1"/>
    </source>
</evidence>
<evidence type="ECO:0000256" key="6">
    <source>
        <dbReference type="ARBA" id="ARBA00022729"/>
    </source>
</evidence>
<dbReference type="PANTHER" id="PTHR20963">
    <property type="entry name" value="MULTIPLE INOSITOL POLYPHOSPHATE PHOSPHATASE-RELATED"/>
    <property type="match status" value="1"/>
</dbReference>
<dbReference type="RefSeq" id="WP_117724126.1">
    <property type="nucleotide sequence ID" value="NZ_QSUL01000006.1"/>
</dbReference>
<evidence type="ECO:0000256" key="14">
    <source>
        <dbReference type="SAM" id="SignalP"/>
    </source>
</evidence>
<evidence type="ECO:0000256" key="10">
    <source>
        <dbReference type="ARBA" id="ARBA00043668"/>
    </source>
</evidence>
<comment type="catalytic activity">
    <reaction evidence="11">
        <text>1D-myo-inositol 1,2,4,5,6-pentakisphosphate + H2O = 1D-myo-inositol 1,2,5,6-tetrakisphosphate + phosphate</text>
        <dbReference type="Rhea" id="RHEA:77115"/>
        <dbReference type="ChEBI" id="CHEBI:15377"/>
        <dbReference type="ChEBI" id="CHEBI:43474"/>
        <dbReference type="ChEBI" id="CHEBI:57798"/>
        <dbReference type="ChEBI" id="CHEBI:195535"/>
        <dbReference type="EC" id="3.1.3.62"/>
    </reaction>
    <physiologicalReaction direction="left-to-right" evidence="11">
        <dbReference type="Rhea" id="RHEA:77116"/>
    </physiologicalReaction>
</comment>
<evidence type="ECO:0000256" key="13">
    <source>
        <dbReference type="ARBA" id="ARBA00043832"/>
    </source>
</evidence>
<evidence type="ECO:0000256" key="11">
    <source>
        <dbReference type="ARBA" id="ARBA00043671"/>
    </source>
</evidence>
<dbReference type="Pfam" id="PF00328">
    <property type="entry name" value="His_Phos_2"/>
    <property type="match status" value="1"/>
</dbReference>
<dbReference type="InterPro" id="IPR000560">
    <property type="entry name" value="His_Pase_clade-2"/>
</dbReference>
<proteinExistence type="inferred from homology"/>
<evidence type="ECO:0000256" key="8">
    <source>
        <dbReference type="ARBA" id="ARBA00023136"/>
    </source>
</evidence>
<dbReference type="Gene3D" id="3.40.50.1240">
    <property type="entry name" value="Phosphoglycerate mutase-like"/>
    <property type="match status" value="1"/>
</dbReference>
<dbReference type="InterPro" id="IPR029033">
    <property type="entry name" value="His_PPase_superfam"/>
</dbReference>
<comment type="similarity">
    <text evidence="2">Belongs to the histidine acid phosphatase family. MINPP1 subfamily.</text>
</comment>
<evidence type="ECO:0000256" key="1">
    <source>
        <dbReference type="ARBA" id="ARBA00004370"/>
    </source>
</evidence>
<evidence type="ECO:0000256" key="3">
    <source>
        <dbReference type="ARBA" id="ARBA00012976"/>
    </source>
</evidence>
<feature type="chain" id="PRO_5017646199" description="Multiple inositol polyphosphate phosphatase 1" evidence="14">
    <location>
        <begin position="23"/>
        <end position="424"/>
    </location>
</feature>
<evidence type="ECO:0000256" key="9">
    <source>
        <dbReference type="ARBA" id="ARBA00031642"/>
    </source>
</evidence>
<dbReference type="PANTHER" id="PTHR20963:SF8">
    <property type="entry name" value="MULTIPLE INOSITOL POLYPHOSPHATE PHOSPHATASE 1"/>
    <property type="match status" value="1"/>
</dbReference>
<dbReference type="GO" id="GO:0034417">
    <property type="term" value="F:bisphosphoglycerate 3-phosphatase activity"/>
    <property type="evidence" value="ECO:0007669"/>
    <property type="project" value="UniProtKB-EC"/>
</dbReference>
<dbReference type="EMBL" id="QSUL01000006">
    <property type="protein sequence ID" value="RGN35821.1"/>
    <property type="molecule type" value="Genomic_DNA"/>
</dbReference>
<gene>
    <name evidence="15" type="ORF">DXB65_09850</name>
</gene>
<evidence type="ECO:0000256" key="5">
    <source>
        <dbReference type="ARBA" id="ARBA00018097"/>
    </source>
</evidence>
<evidence type="ECO:0000256" key="4">
    <source>
        <dbReference type="ARBA" id="ARBA00013040"/>
    </source>
</evidence>
<dbReference type="EC" id="3.1.3.62" evidence="4"/>
<sequence>MKRFILLTVLCCLALGMSAQTAKEEIFADVHRSAANYYAYPQPSAVQTAPPAGYKPFYLSHYARHGSRYLINPADYEKPLEILTEADRNNVLTELGRKTLLIVDSVAHMARSRYGELTLLGARQHRGIAERMFHSFPEVFRGEAEIDARSTVVIRCILSMTAECLQLQSMNPKLKFRNDASYHDMYYLNNDDLYFKELRKADKLNQLKVALREKHVHPERLMVALFNNADYVKWKIDAGKLMTNLFDLASNMQSLDTDLELYSLFTKEECYDLWQVSNKNWYVFYGPSPLTGGKIPYLESNLLESFLNAADTCIVKKENSATLRFGHESCLLPLACLMELGDCGYQTTDLNKLDEVWRNYKIFPMASNIQFVFFRKKGSDDILVKVLLNEQEMKLPVESDMAPYYHWKDVETYYRNKLVAFKKN</sequence>
<accession>A0A3E5BDX8</accession>
<comment type="catalytic activity">
    <reaction evidence="13">
        <text>(2R)-2,3-bisphosphoglycerate + H2O = (2R)-2-phosphoglycerate + phosphate</text>
        <dbReference type="Rhea" id="RHEA:27381"/>
        <dbReference type="ChEBI" id="CHEBI:15377"/>
        <dbReference type="ChEBI" id="CHEBI:43474"/>
        <dbReference type="ChEBI" id="CHEBI:58248"/>
        <dbReference type="ChEBI" id="CHEBI:58289"/>
        <dbReference type="EC" id="3.1.3.80"/>
    </reaction>
    <physiologicalReaction direction="left-to-right" evidence="13">
        <dbReference type="Rhea" id="RHEA:27382"/>
    </physiologicalReaction>
</comment>
<evidence type="ECO:0000256" key="2">
    <source>
        <dbReference type="ARBA" id="ARBA00008422"/>
    </source>
</evidence>
<evidence type="ECO:0000256" key="7">
    <source>
        <dbReference type="ARBA" id="ARBA00022801"/>
    </source>
</evidence>
<comment type="catalytic activity">
    <reaction evidence="10">
        <text>1D-myo-inositol 1,2,5,6-tetrakisphosphate + H2O = 1D-myo-inositol 1,2,6-trisphosphate + phosphate</text>
        <dbReference type="Rhea" id="RHEA:77119"/>
        <dbReference type="ChEBI" id="CHEBI:15377"/>
        <dbReference type="ChEBI" id="CHEBI:43474"/>
        <dbReference type="ChEBI" id="CHEBI:195535"/>
        <dbReference type="ChEBI" id="CHEBI:195537"/>
        <dbReference type="EC" id="3.1.3.62"/>
    </reaction>
    <physiologicalReaction direction="left-to-right" evidence="10">
        <dbReference type="Rhea" id="RHEA:77120"/>
    </physiologicalReaction>
</comment>
<keyword evidence="6 14" id="KW-0732">Signal</keyword>
<keyword evidence="7" id="KW-0378">Hydrolase</keyword>